<evidence type="ECO:0000313" key="4">
    <source>
        <dbReference type="EMBL" id="CAD2165736.1"/>
    </source>
</evidence>
<keyword evidence="1" id="KW-0547">Nucleotide-binding</keyword>
<dbReference type="GO" id="GO:0005524">
    <property type="term" value="F:ATP binding"/>
    <property type="evidence" value="ECO:0007669"/>
    <property type="project" value="UniProtKB-KW"/>
</dbReference>
<evidence type="ECO:0000256" key="3">
    <source>
        <dbReference type="SAM" id="Phobius"/>
    </source>
</evidence>
<dbReference type="PANTHER" id="PTHR10695">
    <property type="entry name" value="DEPHOSPHO-COA KINASE-RELATED"/>
    <property type="match status" value="1"/>
</dbReference>
<dbReference type="GO" id="GO:0004140">
    <property type="term" value="F:dephospho-CoA kinase activity"/>
    <property type="evidence" value="ECO:0007669"/>
    <property type="project" value="InterPro"/>
</dbReference>
<dbReference type="SUPFAM" id="SSF52540">
    <property type="entry name" value="P-loop containing nucleoside triphosphate hydrolases"/>
    <property type="match status" value="1"/>
</dbReference>
<keyword evidence="3" id="KW-1133">Transmembrane helix</keyword>
<dbReference type="Gene3D" id="3.40.50.300">
    <property type="entry name" value="P-loop containing nucleotide triphosphate hydrolases"/>
    <property type="match status" value="1"/>
</dbReference>
<sequence>MQKFVCKVVVTSCTEDIQMQRIIERDGLTENDAKQRINAQMSMKEKVKRADFIILNNGTIDDLEREVNEMLRKTEWEWSKLLFKFCLSSAIFVLTSLILLNYFKFI</sequence>
<keyword evidence="3" id="KW-0472">Membrane</keyword>
<dbReference type="CDD" id="cd02022">
    <property type="entry name" value="DPCK"/>
    <property type="match status" value="1"/>
</dbReference>
<dbReference type="AlphaFoldDB" id="A0A6V7UW51"/>
<proteinExistence type="predicted"/>
<dbReference type="Proteomes" id="UP000580250">
    <property type="component" value="Unassembled WGS sequence"/>
</dbReference>
<dbReference type="PANTHER" id="PTHR10695:SF46">
    <property type="entry name" value="BIFUNCTIONAL COENZYME A SYNTHASE-RELATED"/>
    <property type="match status" value="1"/>
</dbReference>
<dbReference type="EMBL" id="CAJEWN010000112">
    <property type="protein sequence ID" value="CAD2165736.1"/>
    <property type="molecule type" value="Genomic_DNA"/>
</dbReference>
<gene>
    <name evidence="4" type="ORF">MENT_LOCUS17361</name>
</gene>
<protein>
    <submittedName>
        <fullName evidence="4">Uncharacterized protein</fullName>
    </submittedName>
</protein>
<dbReference type="GO" id="GO:0015937">
    <property type="term" value="P:coenzyme A biosynthetic process"/>
    <property type="evidence" value="ECO:0007669"/>
    <property type="project" value="InterPro"/>
</dbReference>
<accession>A0A6V7UW51</accession>
<keyword evidence="2" id="KW-0067">ATP-binding</keyword>
<keyword evidence="3" id="KW-0812">Transmembrane</keyword>
<evidence type="ECO:0000256" key="2">
    <source>
        <dbReference type="ARBA" id="ARBA00022840"/>
    </source>
</evidence>
<feature type="transmembrane region" description="Helical" evidence="3">
    <location>
        <begin position="81"/>
        <end position="103"/>
    </location>
</feature>
<dbReference type="InterPro" id="IPR001977">
    <property type="entry name" value="Depp_CoAkinase"/>
</dbReference>
<dbReference type="InterPro" id="IPR027417">
    <property type="entry name" value="P-loop_NTPase"/>
</dbReference>
<reference evidence="4 5" key="1">
    <citation type="submission" date="2020-08" db="EMBL/GenBank/DDBJ databases">
        <authorList>
            <person name="Koutsovoulos G."/>
            <person name="Danchin GJ E."/>
        </authorList>
    </citation>
    <scope>NUCLEOTIDE SEQUENCE [LARGE SCALE GENOMIC DNA]</scope>
</reference>
<evidence type="ECO:0000313" key="5">
    <source>
        <dbReference type="Proteomes" id="UP000580250"/>
    </source>
</evidence>
<comment type="caution">
    <text evidence="4">The sequence shown here is derived from an EMBL/GenBank/DDBJ whole genome shotgun (WGS) entry which is preliminary data.</text>
</comment>
<dbReference type="PROSITE" id="PS51219">
    <property type="entry name" value="DPCK"/>
    <property type="match status" value="1"/>
</dbReference>
<name>A0A6V7UW51_MELEN</name>
<evidence type="ECO:0000256" key="1">
    <source>
        <dbReference type="ARBA" id="ARBA00022741"/>
    </source>
</evidence>
<dbReference type="OrthoDB" id="247245at2759"/>
<organism evidence="4 5">
    <name type="scientific">Meloidogyne enterolobii</name>
    <name type="common">Root-knot nematode worm</name>
    <name type="synonym">Meloidogyne mayaguensis</name>
    <dbReference type="NCBI Taxonomy" id="390850"/>
    <lineage>
        <taxon>Eukaryota</taxon>
        <taxon>Metazoa</taxon>
        <taxon>Ecdysozoa</taxon>
        <taxon>Nematoda</taxon>
        <taxon>Chromadorea</taxon>
        <taxon>Rhabditida</taxon>
        <taxon>Tylenchina</taxon>
        <taxon>Tylenchomorpha</taxon>
        <taxon>Tylenchoidea</taxon>
        <taxon>Meloidogynidae</taxon>
        <taxon>Meloidogyninae</taxon>
        <taxon>Meloidogyne</taxon>
    </lineage>
</organism>
<dbReference type="Pfam" id="PF01121">
    <property type="entry name" value="CoaE"/>
    <property type="match status" value="1"/>
</dbReference>